<keyword evidence="3" id="KW-1185">Reference proteome</keyword>
<feature type="region of interest" description="Disordered" evidence="1">
    <location>
        <begin position="1"/>
        <end position="131"/>
    </location>
</feature>
<dbReference type="EMBL" id="CABDUW010000612">
    <property type="protein sequence ID" value="VTJ72154.1"/>
    <property type="molecule type" value="Genomic_DNA"/>
</dbReference>
<feature type="compositionally biased region" description="Polar residues" evidence="1">
    <location>
        <begin position="50"/>
        <end position="82"/>
    </location>
</feature>
<dbReference type="Proteomes" id="UP000335636">
    <property type="component" value="Unassembled WGS sequence"/>
</dbReference>
<name>A0A5E4BR75_MARMO</name>
<sequence>MAVDSAALLSRQAAAAPAPLGPCEGTRRTQHLPSPTLKYELPVEKHTSPVGASSHVSGLNSQPLALTSNIGTYKDQTNQPKGTQREKKTQSADDTSGTLAGPASIMENRRLLLTKRPRDKHQTRPGPGAPV</sequence>
<accession>A0A5E4BR75</accession>
<evidence type="ECO:0000313" key="2">
    <source>
        <dbReference type="EMBL" id="VTJ72154.1"/>
    </source>
</evidence>
<reference evidence="2" key="1">
    <citation type="submission" date="2019-04" db="EMBL/GenBank/DDBJ databases">
        <authorList>
            <person name="Alioto T."/>
            <person name="Alioto T."/>
        </authorList>
    </citation>
    <scope>NUCLEOTIDE SEQUENCE [LARGE SCALE GENOMIC DNA]</scope>
</reference>
<comment type="caution">
    <text evidence="2">The sequence shown here is derived from an EMBL/GenBank/DDBJ whole genome shotgun (WGS) entry which is preliminary data.</text>
</comment>
<dbReference type="AlphaFoldDB" id="A0A5E4BR75"/>
<feature type="compositionally biased region" description="Low complexity" evidence="1">
    <location>
        <begin position="1"/>
        <end position="22"/>
    </location>
</feature>
<feature type="compositionally biased region" description="Basic residues" evidence="1">
    <location>
        <begin position="112"/>
        <end position="123"/>
    </location>
</feature>
<proteinExistence type="predicted"/>
<organism evidence="2 3">
    <name type="scientific">Marmota monax</name>
    <name type="common">Woodchuck</name>
    <dbReference type="NCBI Taxonomy" id="9995"/>
    <lineage>
        <taxon>Eukaryota</taxon>
        <taxon>Metazoa</taxon>
        <taxon>Chordata</taxon>
        <taxon>Craniata</taxon>
        <taxon>Vertebrata</taxon>
        <taxon>Euteleostomi</taxon>
        <taxon>Mammalia</taxon>
        <taxon>Eutheria</taxon>
        <taxon>Euarchontoglires</taxon>
        <taxon>Glires</taxon>
        <taxon>Rodentia</taxon>
        <taxon>Sciuromorpha</taxon>
        <taxon>Sciuridae</taxon>
        <taxon>Xerinae</taxon>
        <taxon>Marmotini</taxon>
        <taxon>Marmota</taxon>
    </lineage>
</organism>
<gene>
    <name evidence="2" type="ORF">MONAX_5E016448</name>
</gene>
<protein>
    <submittedName>
        <fullName evidence="2">Uncharacterized protein</fullName>
    </submittedName>
</protein>
<evidence type="ECO:0000313" key="3">
    <source>
        <dbReference type="Proteomes" id="UP000335636"/>
    </source>
</evidence>
<evidence type="ECO:0000256" key="1">
    <source>
        <dbReference type="SAM" id="MobiDB-lite"/>
    </source>
</evidence>